<dbReference type="Gene3D" id="3.40.50.1240">
    <property type="entry name" value="Phosphoglycerate mutase-like"/>
    <property type="match status" value="1"/>
</dbReference>
<sequence>MATRIILARHGESTVNVIMLATDDHENNPLTDLGSSQAADLAARVHGEPISKIYTSPTQRARETGSIVAAELGLPIAIEWGLEEVRVGRHAGEVGEPWMLRVKSDFRRWFADEDLSHGYDGGETGYEAARRTAAALHLIAERHEGETVLVVSHGGAIALTVSTLCANVRLRDLDTRHVANCATVEVTFDSGTWTCLAWMGTAPEDFSDDDATTDVLHRDFDDDGDGSVSQGLDAGLRT</sequence>
<evidence type="ECO:0000313" key="4">
    <source>
        <dbReference type="EMBL" id="CAB4852229.1"/>
    </source>
</evidence>
<feature type="region of interest" description="Disordered" evidence="3">
    <location>
        <begin position="217"/>
        <end position="238"/>
    </location>
</feature>
<evidence type="ECO:0000256" key="1">
    <source>
        <dbReference type="ARBA" id="ARBA00023152"/>
    </source>
</evidence>
<dbReference type="EMBL" id="CAFBND010000076">
    <property type="protein sequence ID" value="CAB4950620.1"/>
    <property type="molecule type" value="Genomic_DNA"/>
</dbReference>
<proteinExistence type="predicted"/>
<dbReference type="GO" id="GO:0005737">
    <property type="term" value="C:cytoplasm"/>
    <property type="evidence" value="ECO:0007669"/>
    <property type="project" value="TreeGrafter"/>
</dbReference>
<reference evidence="4" key="1">
    <citation type="submission" date="2020-05" db="EMBL/GenBank/DDBJ databases">
        <authorList>
            <person name="Chiriac C."/>
            <person name="Salcher M."/>
            <person name="Ghai R."/>
            <person name="Kavagutti S V."/>
        </authorList>
    </citation>
    <scope>NUCLEOTIDE SEQUENCE</scope>
</reference>
<keyword evidence="2" id="KW-0413">Isomerase</keyword>
<protein>
    <submittedName>
        <fullName evidence="4">Unannotated protein</fullName>
    </submittedName>
</protein>
<dbReference type="GO" id="GO:0016791">
    <property type="term" value="F:phosphatase activity"/>
    <property type="evidence" value="ECO:0007669"/>
    <property type="project" value="TreeGrafter"/>
</dbReference>
<evidence type="ECO:0000313" key="5">
    <source>
        <dbReference type="EMBL" id="CAB4950620.1"/>
    </source>
</evidence>
<name>A0A6J7C7E8_9ZZZZ</name>
<dbReference type="InterPro" id="IPR029033">
    <property type="entry name" value="His_PPase_superfam"/>
</dbReference>
<dbReference type="EMBL" id="CAFBIZ010000244">
    <property type="protein sequence ID" value="CAB4852229.1"/>
    <property type="molecule type" value="Genomic_DNA"/>
</dbReference>
<evidence type="ECO:0000313" key="6">
    <source>
        <dbReference type="EMBL" id="CAB5041605.1"/>
    </source>
</evidence>
<evidence type="ECO:0000256" key="3">
    <source>
        <dbReference type="SAM" id="MobiDB-lite"/>
    </source>
</evidence>
<dbReference type="SMART" id="SM00855">
    <property type="entry name" value="PGAM"/>
    <property type="match status" value="1"/>
</dbReference>
<gene>
    <name evidence="4" type="ORF">UFOPK3268_01564</name>
    <name evidence="5" type="ORF">UFOPK3752_01629</name>
    <name evidence="6" type="ORF">UFOPK4150_02530</name>
</gene>
<dbReference type="InterPro" id="IPR013078">
    <property type="entry name" value="His_Pase_superF_clade-1"/>
</dbReference>
<dbReference type="InterPro" id="IPR001345">
    <property type="entry name" value="PG/BPGM_mutase_AS"/>
</dbReference>
<dbReference type="SUPFAM" id="SSF53254">
    <property type="entry name" value="Phosphoglycerate mutase-like"/>
    <property type="match status" value="1"/>
</dbReference>
<organism evidence="4">
    <name type="scientific">freshwater metagenome</name>
    <dbReference type="NCBI Taxonomy" id="449393"/>
    <lineage>
        <taxon>unclassified sequences</taxon>
        <taxon>metagenomes</taxon>
        <taxon>ecological metagenomes</taxon>
    </lineage>
</organism>
<dbReference type="InterPro" id="IPR050275">
    <property type="entry name" value="PGM_Phosphatase"/>
</dbReference>
<dbReference type="PROSITE" id="PS00175">
    <property type="entry name" value="PG_MUTASE"/>
    <property type="match status" value="1"/>
</dbReference>
<evidence type="ECO:0000256" key="2">
    <source>
        <dbReference type="ARBA" id="ARBA00023235"/>
    </source>
</evidence>
<dbReference type="CDD" id="cd07067">
    <property type="entry name" value="HP_PGM_like"/>
    <property type="match status" value="1"/>
</dbReference>
<dbReference type="EMBL" id="CAFBPU010000110">
    <property type="protein sequence ID" value="CAB5041605.1"/>
    <property type="molecule type" value="Genomic_DNA"/>
</dbReference>
<accession>A0A6J7C7E8</accession>
<dbReference type="PANTHER" id="PTHR48100:SF1">
    <property type="entry name" value="HISTIDINE PHOSPHATASE FAMILY PROTEIN-RELATED"/>
    <property type="match status" value="1"/>
</dbReference>
<dbReference type="PANTHER" id="PTHR48100">
    <property type="entry name" value="BROAD-SPECIFICITY PHOSPHATASE YOR283W-RELATED"/>
    <property type="match status" value="1"/>
</dbReference>
<dbReference type="AlphaFoldDB" id="A0A6J7C7E8"/>
<keyword evidence="1" id="KW-0324">Glycolysis</keyword>
<dbReference type="Pfam" id="PF00300">
    <property type="entry name" value="His_Phos_1"/>
    <property type="match status" value="1"/>
</dbReference>